<reference evidence="4 5" key="1">
    <citation type="submission" date="2019-07" db="EMBL/GenBank/DDBJ databases">
        <title>Diversity of Bacteria from Kongsfjorden, Arctic.</title>
        <authorList>
            <person name="Yu Y."/>
        </authorList>
    </citation>
    <scope>NUCLEOTIDE SEQUENCE [LARGE SCALE GENOMIC DNA]</scope>
    <source>
        <strain evidence="4 5">SM1927</strain>
    </source>
</reference>
<dbReference type="InterPro" id="IPR006047">
    <property type="entry name" value="GH13_cat_dom"/>
</dbReference>
<dbReference type="InterPro" id="IPR045857">
    <property type="entry name" value="O16G_dom_2"/>
</dbReference>
<organism evidence="4 5">
    <name type="scientific">Pseudoalteromonas neustonica</name>
    <dbReference type="NCBI Taxonomy" id="1840331"/>
    <lineage>
        <taxon>Bacteria</taxon>
        <taxon>Pseudomonadati</taxon>
        <taxon>Pseudomonadota</taxon>
        <taxon>Gammaproteobacteria</taxon>
        <taxon>Alteromonadales</taxon>
        <taxon>Pseudoalteromonadaceae</taxon>
        <taxon>Pseudoalteromonas</taxon>
    </lineage>
</organism>
<evidence type="ECO:0000256" key="1">
    <source>
        <dbReference type="ARBA" id="ARBA00022676"/>
    </source>
</evidence>
<feature type="domain" description="Glycosyl hydrolase family 13 catalytic" evidence="3">
    <location>
        <begin position="86"/>
        <end position="499"/>
    </location>
</feature>
<keyword evidence="2" id="KW-0808">Transferase</keyword>
<dbReference type="InterPro" id="IPR033746">
    <property type="entry name" value="GGa_phosphorylase"/>
</dbReference>
<evidence type="ECO:0000313" key="4">
    <source>
        <dbReference type="EMBL" id="TVU84267.1"/>
    </source>
</evidence>
<dbReference type="EMBL" id="VNFF01000006">
    <property type="protein sequence ID" value="TVU84267.1"/>
    <property type="molecule type" value="Genomic_DNA"/>
</dbReference>
<proteinExistence type="predicted"/>
<name>A0ABY3FGD6_9GAMM</name>
<dbReference type="PANTHER" id="PTHR38784">
    <property type="entry name" value="SUCROSE PHOSPHORYLASE"/>
    <property type="match status" value="1"/>
</dbReference>
<dbReference type="Gene3D" id="3.90.400.10">
    <property type="entry name" value="Oligo-1,6-glucosidase, Domain 2"/>
    <property type="match status" value="1"/>
</dbReference>
<sequence length="590" mass="67130">MSKALFEQRVEQHLTSIYEGVDLCMSIDALASMLITTMLRDDPVRDPTPHKNRWDQQDVILIAYGDSIMRYRDAEQAVAVPSEPPLHTLHRFMKNQCAGTINALHILPFYPYSSDEGFSVMNYVQVNESLGSWDDIQGIAQDVKLMADLVINHCSSRSRWFENFIQGKEPGLSYFKTASLNDDLSDVVRPRTSPLLNTVQTALGERHVWCTFSPDQVDLDFANPLVLNEFVGIIRHYLDNGIKIFRLDAVAFLWKELNTSCINLPQTHEVIRLLRTLIEHVEPSAVIITETNIPNRENLSYFGNANEAHCIYNFSLPPLLLHTLLSGDSKALKHWMMSMPPAQNGTAYFNFIASHDGIGLRPVEGLLDEDELGQMVNTVSRFGAKVSMRTANNGTSSPYELNIALFDALQGTHKGVDKWGLQRFTCAHAIMFALEGIPGLYIHSLLGTTNDYERFENSQHNRCINRHRWQESALLEKLADQSSHHYHVFTQINNLLAIRKQQDAFHPNATQFTLHLTGALFGFWRQSIDRRQSVFCVYNISDEPQTLLLADLNLIDTEQWFELISAQAIEQGQQSIELAPYQPLWLSNRQ</sequence>
<keyword evidence="1" id="KW-0328">Glycosyltransferase</keyword>
<comment type="caution">
    <text evidence="4">The sequence shown here is derived from an EMBL/GenBank/DDBJ whole genome shotgun (WGS) entry which is preliminary data.</text>
</comment>
<dbReference type="Gene3D" id="2.60.40.1180">
    <property type="entry name" value="Golgi alpha-mannosidase II"/>
    <property type="match status" value="1"/>
</dbReference>
<dbReference type="RefSeq" id="WP_145236046.1">
    <property type="nucleotide sequence ID" value="NZ_VNFF01000006.1"/>
</dbReference>
<accession>A0ABY3FGD6</accession>
<dbReference type="InterPro" id="IPR016377">
    <property type="entry name" value="Sucrose_GGa_phosphorylase-rel"/>
</dbReference>
<dbReference type="Pfam" id="PF00128">
    <property type="entry name" value="Alpha-amylase"/>
    <property type="match status" value="1"/>
</dbReference>
<dbReference type="SUPFAM" id="SSF51445">
    <property type="entry name" value="(Trans)glycosidases"/>
    <property type="match status" value="1"/>
</dbReference>
<keyword evidence="5" id="KW-1185">Reference proteome</keyword>
<dbReference type="PANTHER" id="PTHR38784:SF1">
    <property type="entry name" value="SUCROSE PHOSPHORYLASE"/>
    <property type="match status" value="1"/>
</dbReference>
<dbReference type="InterPro" id="IPR017853">
    <property type="entry name" value="GH"/>
</dbReference>
<dbReference type="PIRSF" id="PIRSF003059">
    <property type="entry name" value="Sucrose_phosphorylase"/>
    <property type="match status" value="1"/>
</dbReference>
<protein>
    <submittedName>
        <fullName evidence="4">Alpha-amylase</fullName>
    </submittedName>
</protein>
<evidence type="ECO:0000259" key="3">
    <source>
        <dbReference type="SMART" id="SM00642"/>
    </source>
</evidence>
<dbReference type="CDD" id="cd11356">
    <property type="entry name" value="AmyAc_Sucrose_phosphorylase-like_1"/>
    <property type="match status" value="1"/>
</dbReference>
<gene>
    <name evidence="4" type="ORF">FQP85_07815</name>
</gene>
<dbReference type="Gene3D" id="3.20.20.80">
    <property type="entry name" value="Glycosidases"/>
    <property type="match status" value="1"/>
</dbReference>
<dbReference type="InterPro" id="IPR013780">
    <property type="entry name" value="Glyco_hydro_b"/>
</dbReference>
<evidence type="ECO:0000313" key="5">
    <source>
        <dbReference type="Proteomes" id="UP000317938"/>
    </source>
</evidence>
<dbReference type="SMART" id="SM00642">
    <property type="entry name" value="Aamy"/>
    <property type="match status" value="1"/>
</dbReference>
<dbReference type="Proteomes" id="UP000317938">
    <property type="component" value="Unassembled WGS sequence"/>
</dbReference>
<evidence type="ECO:0000256" key="2">
    <source>
        <dbReference type="ARBA" id="ARBA00022679"/>
    </source>
</evidence>